<feature type="region of interest" description="Disordered" evidence="2">
    <location>
        <begin position="208"/>
        <end position="238"/>
    </location>
</feature>
<dbReference type="InterPro" id="IPR004026">
    <property type="entry name" value="Ada_DNA_repair_Zn-bd"/>
</dbReference>
<keyword evidence="1" id="KW-0010">Activator</keyword>
<dbReference type="EMBL" id="KB822724">
    <property type="protein sequence ID" value="ETN37267.1"/>
    <property type="molecule type" value="Genomic_DNA"/>
</dbReference>
<keyword evidence="5" id="KW-1185">Reference proteome</keyword>
<dbReference type="Gene3D" id="3.40.10.10">
    <property type="entry name" value="DNA Methylphosphotriester Repair Domain"/>
    <property type="match status" value="1"/>
</dbReference>
<proteinExistence type="predicted"/>
<name>W2RLB1_CYPE1</name>
<dbReference type="VEuPathDB" id="FungiDB:HMPREF1541_08258"/>
<protein>
    <recommendedName>
        <fullName evidence="3">HTH araC/xylS-type domain-containing protein</fullName>
    </recommendedName>
</protein>
<sequence length="334" mass="35588">MATANTPQPIRPLLPSSSSSSIPPTAPHQPQPPSTSITLTNPSLAKTDSARWSILSSRACPRSATPPFIYAVTTTHIFCRPTCPARLARRANIVFFDTAGDAARAGFRACKRCRPDVVPVTTGRSADDTSGGDGSGGDDADDVVPVGDGEEGRRKVQQAVRVIRERAARGRRIGLRELSEEVGLSRWHLLRVFRKRWGVTPKEMGEALQAAGGGTRARANPSPDEARDGNHSTPSALAGTVAGDAETISDASNVTPATPAVDLQGHDAFTMEGRPQPGALFDDAFLDFDFAALDHVDLTAPELWTTTGEDGEGLLMDLFPEVYQYDAKTQSSVL</sequence>
<dbReference type="Pfam" id="PF02805">
    <property type="entry name" value="Ada_Zn_binding"/>
    <property type="match status" value="1"/>
</dbReference>
<feature type="compositionally biased region" description="Low complexity" evidence="2">
    <location>
        <begin position="7"/>
        <end position="23"/>
    </location>
</feature>
<gene>
    <name evidence="4" type="ORF">HMPREF1541_08258</name>
</gene>
<evidence type="ECO:0000313" key="5">
    <source>
        <dbReference type="Proteomes" id="UP000030752"/>
    </source>
</evidence>
<reference evidence="4 5" key="1">
    <citation type="submission" date="2013-03" db="EMBL/GenBank/DDBJ databases">
        <title>The Genome Sequence of Phialophora europaea CBS 101466.</title>
        <authorList>
            <consortium name="The Broad Institute Genomics Platform"/>
            <person name="Cuomo C."/>
            <person name="de Hoog S."/>
            <person name="Gorbushina A."/>
            <person name="Walker B."/>
            <person name="Young S.K."/>
            <person name="Zeng Q."/>
            <person name="Gargeya S."/>
            <person name="Fitzgerald M."/>
            <person name="Haas B."/>
            <person name="Abouelleil A."/>
            <person name="Allen A.W."/>
            <person name="Alvarado L."/>
            <person name="Arachchi H.M."/>
            <person name="Berlin A.M."/>
            <person name="Chapman S.B."/>
            <person name="Gainer-Dewar J."/>
            <person name="Goldberg J."/>
            <person name="Griggs A."/>
            <person name="Gujja S."/>
            <person name="Hansen M."/>
            <person name="Howarth C."/>
            <person name="Imamovic A."/>
            <person name="Ireland A."/>
            <person name="Larimer J."/>
            <person name="McCowan C."/>
            <person name="Murphy C."/>
            <person name="Pearson M."/>
            <person name="Poon T.W."/>
            <person name="Priest M."/>
            <person name="Roberts A."/>
            <person name="Saif S."/>
            <person name="Shea T."/>
            <person name="Sisk P."/>
            <person name="Sykes S."/>
            <person name="Wortman J."/>
            <person name="Nusbaum C."/>
            <person name="Birren B."/>
        </authorList>
    </citation>
    <scope>NUCLEOTIDE SEQUENCE [LARGE SCALE GENOMIC DNA]</scope>
    <source>
        <strain evidence="4 5">CBS 101466</strain>
    </source>
</reference>
<evidence type="ECO:0000259" key="3">
    <source>
        <dbReference type="PROSITE" id="PS01124"/>
    </source>
</evidence>
<dbReference type="InParanoid" id="W2RLB1"/>
<dbReference type="Proteomes" id="UP000030752">
    <property type="component" value="Unassembled WGS sequence"/>
</dbReference>
<dbReference type="GO" id="GO:0008270">
    <property type="term" value="F:zinc ion binding"/>
    <property type="evidence" value="ECO:0007669"/>
    <property type="project" value="InterPro"/>
</dbReference>
<dbReference type="GO" id="GO:0003700">
    <property type="term" value="F:DNA-binding transcription factor activity"/>
    <property type="evidence" value="ECO:0007669"/>
    <property type="project" value="InterPro"/>
</dbReference>
<dbReference type="OrthoDB" id="2447880at2759"/>
<evidence type="ECO:0000256" key="1">
    <source>
        <dbReference type="ARBA" id="ARBA00023159"/>
    </source>
</evidence>
<dbReference type="InterPro" id="IPR035451">
    <property type="entry name" value="Ada-like_dom_sf"/>
</dbReference>
<dbReference type="HOGENOM" id="CLU_000445_81_3_1"/>
<organism evidence="4 5">
    <name type="scientific">Cyphellophora europaea (strain CBS 101466)</name>
    <name type="common">Phialophora europaea</name>
    <dbReference type="NCBI Taxonomy" id="1220924"/>
    <lineage>
        <taxon>Eukaryota</taxon>
        <taxon>Fungi</taxon>
        <taxon>Dikarya</taxon>
        <taxon>Ascomycota</taxon>
        <taxon>Pezizomycotina</taxon>
        <taxon>Eurotiomycetes</taxon>
        <taxon>Chaetothyriomycetidae</taxon>
        <taxon>Chaetothyriales</taxon>
        <taxon>Cyphellophoraceae</taxon>
        <taxon>Cyphellophora</taxon>
    </lineage>
</organism>
<dbReference type="InterPro" id="IPR018060">
    <property type="entry name" value="HTH_AraC"/>
</dbReference>
<accession>W2RLB1</accession>
<dbReference type="PROSITE" id="PS01124">
    <property type="entry name" value="HTH_ARAC_FAMILY_2"/>
    <property type="match status" value="1"/>
</dbReference>
<feature type="domain" description="HTH araC/xylS-type" evidence="3">
    <location>
        <begin position="157"/>
        <end position="204"/>
    </location>
</feature>
<dbReference type="eggNOG" id="ENOG502S6W3">
    <property type="taxonomic scope" value="Eukaryota"/>
</dbReference>
<dbReference type="RefSeq" id="XP_008720799.1">
    <property type="nucleotide sequence ID" value="XM_008722577.1"/>
</dbReference>
<dbReference type="AlphaFoldDB" id="W2RLB1"/>
<evidence type="ECO:0000256" key="2">
    <source>
        <dbReference type="SAM" id="MobiDB-lite"/>
    </source>
</evidence>
<dbReference type="GO" id="GO:0006281">
    <property type="term" value="P:DNA repair"/>
    <property type="evidence" value="ECO:0007669"/>
    <property type="project" value="InterPro"/>
</dbReference>
<dbReference type="SUPFAM" id="SSF57884">
    <property type="entry name" value="Ada DNA repair protein, N-terminal domain (N-Ada 10)"/>
    <property type="match status" value="1"/>
</dbReference>
<dbReference type="STRING" id="1220924.W2RLB1"/>
<feature type="region of interest" description="Disordered" evidence="2">
    <location>
        <begin position="1"/>
        <end position="43"/>
    </location>
</feature>
<feature type="compositionally biased region" description="Pro residues" evidence="2">
    <location>
        <begin position="24"/>
        <end position="33"/>
    </location>
</feature>
<dbReference type="GO" id="GO:0008168">
    <property type="term" value="F:methyltransferase activity"/>
    <property type="evidence" value="ECO:0007669"/>
    <property type="project" value="InterPro"/>
</dbReference>
<dbReference type="Gene3D" id="1.10.10.60">
    <property type="entry name" value="Homeodomain-like"/>
    <property type="match status" value="1"/>
</dbReference>
<dbReference type="GO" id="GO:0043565">
    <property type="term" value="F:sequence-specific DNA binding"/>
    <property type="evidence" value="ECO:0007669"/>
    <property type="project" value="InterPro"/>
</dbReference>
<dbReference type="GeneID" id="19975597"/>
<feature type="region of interest" description="Disordered" evidence="2">
    <location>
        <begin position="121"/>
        <end position="155"/>
    </location>
</feature>
<evidence type="ECO:0000313" key="4">
    <source>
        <dbReference type="EMBL" id="ETN37267.1"/>
    </source>
</evidence>